<sequence>RFPVSCVCHCNDCRTATGALLNFCLLSVLDWVSISLQPREPQQISAIVPEYIPAKEVFTSTFQPPPNSFLSVFESNKERLRAFCGRCGTSLFYFAHPMPEGWEPMLDIWTGTIDRADLEEGWMKVERHVWVEKGVDWVNNIACEGSGGVPKHPIYKVDGVM</sequence>
<keyword evidence="2" id="KW-1185">Reference proteome</keyword>
<dbReference type="AlphaFoldDB" id="A0A8T9BTA6"/>
<gene>
    <name evidence="1" type="ORF">LSUE1_G010391</name>
</gene>
<reference evidence="1 2" key="1">
    <citation type="submission" date="2018-05" db="EMBL/GenBank/DDBJ databases">
        <title>Genome sequencing and assembly of the regulated plant pathogen Lachnellula willkommii and related sister species for the development of diagnostic species identification markers.</title>
        <authorList>
            <person name="Giroux E."/>
            <person name="Bilodeau G."/>
        </authorList>
    </citation>
    <scope>NUCLEOTIDE SEQUENCE [LARGE SCALE GENOMIC DNA]</scope>
    <source>
        <strain evidence="1 2">CBS 268.59</strain>
    </source>
</reference>
<dbReference type="InterPro" id="IPR011057">
    <property type="entry name" value="Mss4-like_sf"/>
</dbReference>
<protein>
    <recommendedName>
        <fullName evidence="3">CENP-V/GFA domain-containing protein</fullName>
    </recommendedName>
</protein>
<dbReference type="SUPFAM" id="SSF51316">
    <property type="entry name" value="Mss4-like"/>
    <property type="match status" value="1"/>
</dbReference>
<comment type="caution">
    <text evidence="1">The sequence shown here is derived from an EMBL/GenBank/DDBJ whole genome shotgun (WGS) entry which is preliminary data.</text>
</comment>
<proteinExistence type="predicted"/>
<organism evidence="1 2">
    <name type="scientific">Lachnellula suecica</name>
    <dbReference type="NCBI Taxonomy" id="602035"/>
    <lineage>
        <taxon>Eukaryota</taxon>
        <taxon>Fungi</taxon>
        <taxon>Dikarya</taxon>
        <taxon>Ascomycota</taxon>
        <taxon>Pezizomycotina</taxon>
        <taxon>Leotiomycetes</taxon>
        <taxon>Helotiales</taxon>
        <taxon>Lachnaceae</taxon>
        <taxon>Lachnellula</taxon>
    </lineage>
</organism>
<evidence type="ECO:0008006" key="3">
    <source>
        <dbReference type="Google" id="ProtNLM"/>
    </source>
</evidence>
<accession>A0A8T9BTA6</accession>
<feature type="non-terminal residue" evidence="1">
    <location>
        <position position="1"/>
    </location>
</feature>
<feature type="non-terminal residue" evidence="1">
    <location>
        <position position="161"/>
    </location>
</feature>
<evidence type="ECO:0000313" key="2">
    <source>
        <dbReference type="Proteomes" id="UP000469558"/>
    </source>
</evidence>
<name>A0A8T9BTA6_9HELO</name>
<dbReference type="Proteomes" id="UP000469558">
    <property type="component" value="Unassembled WGS sequence"/>
</dbReference>
<dbReference type="OrthoDB" id="5422068at2759"/>
<evidence type="ECO:0000313" key="1">
    <source>
        <dbReference type="EMBL" id="TVY60693.1"/>
    </source>
</evidence>
<dbReference type="Gene3D" id="3.90.1590.10">
    <property type="entry name" value="glutathione-dependent formaldehyde- activating enzyme (gfa)"/>
    <property type="match status" value="1"/>
</dbReference>
<dbReference type="EMBL" id="QGMK01002178">
    <property type="protein sequence ID" value="TVY60693.1"/>
    <property type="molecule type" value="Genomic_DNA"/>
</dbReference>